<name>A0ABS6VKJ3_9GAMM</name>
<accession>A0ABS6VKJ3</accession>
<dbReference type="Proteomes" id="UP001197236">
    <property type="component" value="Unassembled WGS sequence"/>
</dbReference>
<evidence type="ECO:0000313" key="1">
    <source>
        <dbReference type="EMBL" id="MBW1259551.1"/>
    </source>
</evidence>
<evidence type="ECO:0000313" key="2">
    <source>
        <dbReference type="Proteomes" id="UP001197236"/>
    </source>
</evidence>
<proteinExistence type="predicted"/>
<dbReference type="RefSeq" id="WP_096012407.1">
    <property type="nucleotide sequence ID" value="NZ_CP193910.1"/>
</dbReference>
<keyword evidence="2" id="KW-1185">Reference proteome</keyword>
<gene>
    <name evidence="1" type="ORF">KYI95_20470</name>
</gene>
<comment type="caution">
    <text evidence="1">The sequence shown here is derived from an EMBL/GenBank/DDBJ whole genome shotgun (WGS) entry which is preliminary data.</text>
</comment>
<sequence>MKIGYCSGQLRAAYGVMAHARKIPLYKAISVNPAWTGKGDGEKNKNTSRAGHYQMTGWGMA</sequence>
<organism evidence="1 2">
    <name type="scientific">Pantoea allii</name>
    <dbReference type="NCBI Taxonomy" id="574096"/>
    <lineage>
        <taxon>Bacteria</taxon>
        <taxon>Pseudomonadati</taxon>
        <taxon>Pseudomonadota</taxon>
        <taxon>Gammaproteobacteria</taxon>
        <taxon>Enterobacterales</taxon>
        <taxon>Erwiniaceae</taxon>
        <taxon>Pantoea</taxon>
    </lineage>
</organism>
<protein>
    <submittedName>
        <fullName evidence="1">Uncharacterized protein</fullName>
    </submittedName>
</protein>
<dbReference type="EMBL" id="JAHVXZ010000017">
    <property type="protein sequence ID" value="MBW1259551.1"/>
    <property type="molecule type" value="Genomic_DNA"/>
</dbReference>
<reference evidence="1 2" key="1">
    <citation type="submission" date="2021-07" db="EMBL/GenBank/DDBJ databases">
        <title>A novel phosphonate cluster across the Pantoea species complex is important for pathogenicity in onion.</title>
        <authorList>
            <person name="Zhao M."/>
            <person name="Stice S."/>
            <person name="Shin G.Y."/>
            <person name="Coutinho T."/>
            <person name="Gitaitis R."/>
            <person name="Kvitko B."/>
            <person name="Dutta B."/>
        </authorList>
    </citation>
    <scope>NUCLEOTIDE SEQUENCE [LARGE SCALE GENOMIC DNA]</scope>
    <source>
        <strain evidence="1 2">BD 382</strain>
    </source>
</reference>